<evidence type="ECO:0000256" key="5">
    <source>
        <dbReference type="ARBA" id="ARBA00022605"/>
    </source>
</evidence>
<dbReference type="EC" id="5.3.1.24" evidence="3 9"/>
<evidence type="ECO:0000256" key="6">
    <source>
        <dbReference type="ARBA" id="ARBA00022822"/>
    </source>
</evidence>
<dbReference type="UniPathway" id="UPA00035">
    <property type="reaction ID" value="UER00042"/>
</dbReference>
<gene>
    <name evidence="9" type="primary">trpF</name>
    <name evidence="11" type="ORF">E1I69_01900</name>
</gene>
<dbReference type="Proteomes" id="UP000306477">
    <property type="component" value="Unassembled WGS sequence"/>
</dbReference>
<evidence type="ECO:0000256" key="3">
    <source>
        <dbReference type="ARBA" id="ARBA00012572"/>
    </source>
</evidence>
<dbReference type="AlphaFoldDB" id="A0A4V3V8F6"/>
<dbReference type="GO" id="GO:0004640">
    <property type="term" value="F:phosphoribosylanthranilate isomerase activity"/>
    <property type="evidence" value="ECO:0007669"/>
    <property type="project" value="UniProtKB-UniRule"/>
</dbReference>
<comment type="pathway">
    <text evidence="2 9">Amino-acid biosynthesis; L-tryptophan biosynthesis; L-tryptophan from chorismate: step 3/5.</text>
</comment>
<evidence type="ECO:0000256" key="1">
    <source>
        <dbReference type="ARBA" id="ARBA00001164"/>
    </source>
</evidence>
<dbReference type="SUPFAM" id="SSF51366">
    <property type="entry name" value="Ribulose-phoshate binding barrel"/>
    <property type="match status" value="1"/>
</dbReference>
<dbReference type="InterPro" id="IPR044643">
    <property type="entry name" value="TrpF_fam"/>
</dbReference>
<dbReference type="InterPro" id="IPR011060">
    <property type="entry name" value="RibuloseP-bd_barrel"/>
</dbReference>
<protein>
    <recommendedName>
        <fullName evidence="4 9">N-(5'-phosphoribosyl)anthranilate isomerase</fullName>
        <shortName evidence="9">PRAI</shortName>
        <ecNumber evidence="3 9">5.3.1.24</ecNumber>
    </recommendedName>
</protein>
<comment type="caution">
    <text evidence="11">The sequence shown here is derived from an EMBL/GenBank/DDBJ whole genome shotgun (WGS) entry which is preliminary data.</text>
</comment>
<evidence type="ECO:0000256" key="9">
    <source>
        <dbReference type="HAMAP-Rule" id="MF_00135"/>
    </source>
</evidence>
<keyword evidence="5 9" id="KW-0028">Amino-acid biosynthesis</keyword>
<feature type="domain" description="N-(5'phosphoribosyl) anthranilate isomerase (PRAI)" evidence="10">
    <location>
        <begin position="7"/>
        <end position="206"/>
    </location>
</feature>
<dbReference type="PANTHER" id="PTHR42894">
    <property type="entry name" value="N-(5'-PHOSPHORIBOSYL)ANTHRANILATE ISOMERASE"/>
    <property type="match status" value="1"/>
</dbReference>
<evidence type="ECO:0000256" key="7">
    <source>
        <dbReference type="ARBA" id="ARBA00023141"/>
    </source>
</evidence>
<organism evidence="11 12">
    <name type="scientific">Bacillus timonensis</name>
    <dbReference type="NCBI Taxonomy" id="1033734"/>
    <lineage>
        <taxon>Bacteria</taxon>
        <taxon>Bacillati</taxon>
        <taxon>Bacillota</taxon>
        <taxon>Bacilli</taxon>
        <taxon>Bacillales</taxon>
        <taxon>Bacillaceae</taxon>
        <taxon>Bacillus</taxon>
    </lineage>
</organism>
<dbReference type="InterPro" id="IPR001240">
    <property type="entry name" value="PRAI_dom"/>
</dbReference>
<sequence>MQQPLIKYCGNKSFEDVQVVAKSNAHYIGFIFANSKRKVNPGDVSGWLKKVDLLDKKTVGVFVNEELNEIRNVLAKVSLSVIQCHGTESVEFIKQVKNETGLHVWKVIHHDDQGLQTMKEFAGVADGYVVDTKVANMWGGSGVSFDWKSIPFYQQEAREQGVPCLIAGGIDSTNIEELLRYEIDGFDISSGIEREGKKDDTIIQTIEKWVDTCVERT</sequence>
<dbReference type="EMBL" id="SLUB01000002">
    <property type="protein sequence ID" value="THE15093.1"/>
    <property type="molecule type" value="Genomic_DNA"/>
</dbReference>
<evidence type="ECO:0000259" key="10">
    <source>
        <dbReference type="Pfam" id="PF00697"/>
    </source>
</evidence>
<comment type="similarity">
    <text evidence="9">Belongs to the TrpF family.</text>
</comment>
<dbReference type="Gene3D" id="3.20.20.70">
    <property type="entry name" value="Aldolase class I"/>
    <property type="match status" value="1"/>
</dbReference>
<dbReference type="Pfam" id="PF00697">
    <property type="entry name" value="PRAI"/>
    <property type="match status" value="1"/>
</dbReference>
<dbReference type="NCBIfam" id="NF002301">
    <property type="entry name" value="PRK01222.2-1"/>
    <property type="match status" value="1"/>
</dbReference>
<proteinExistence type="inferred from homology"/>
<comment type="catalytic activity">
    <reaction evidence="1 9">
        <text>N-(5-phospho-beta-D-ribosyl)anthranilate = 1-(2-carboxyphenylamino)-1-deoxy-D-ribulose 5-phosphate</text>
        <dbReference type="Rhea" id="RHEA:21540"/>
        <dbReference type="ChEBI" id="CHEBI:18277"/>
        <dbReference type="ChEBI" id="CHEBI:58613"/>
        <dbReference type="EC" id="5.3.1.24"/>
    </reaction>
</comment>
<name>A0A4V3V8F6_9BACI</name>
<accession>A0A4V3V8F6</accession>
<evidence type="ECO:0000256" key="4">
    <source>
        <dbReference type="ARBA" id="ARBA00022272"/>
    </source>
</evidence>
<dbReference type="HAMAP" id="MF_00135">
    <property type="entry name" value="PRAI"/>
    <property type="match status" value="1"/>
</dbReference>
<evidence type="ECO:0000313" key="12">
    <source>
        <dbReference type="Proteomes" id="UP000306477"/>
    </source>
</evidence>
<keyword evidence="8 9" id="KW-0413">Isomerase</keyword>
<evidence type="ECO:0000256" key="2">
    <source>
        <dbReference type="ARBA" id="ARBA00004664"/>
    </source>
</evidence>
<dbReference type="RefSeq" id="WP_136377944.1">
    <property type="nucleotide sequence ID" value="NZ_SLUB01000002.1"/>
</dbReference>
<keyword evidence="6 9" id="KW-0822">Tryptophan biosynthesis</keyword>
<keyword evidence="12" id="KW-1185">Reference proteome</keyword>
<dbReference type="GO" id="GO:0000162">
    <property type="term" value="P:L-tryptophan biosynthetic process"/>
    <property type="evidence" value="ECO:0007669"/>
    <property type="project" value="UniProtKB-UniRule"/>
</dbReference>
<evidence type="ECO:0000256" key="8">
    <source>
        <dbReference type="ARBA" id="ARBA00023235"/>
    </source>
</evidence>
<dbReference type="OrthoDB" id="9786954at2"/>
<dbReference type="CDD" id="cd00405">
    <property type="entry name" value="PRAI"/>
    <property type="match status" value="1"/>
</dbReference>
<keyword evidence="7 9" id="KW-0057">Aromatic amino acid biosynthesis</keyword>
<reference evidence="11 12" key="1">
    <citation type="journal article" date="2019" name="Indoor Air">
        <title>Impacts of indoor surface finishes on bacterial viability.</title>
        <authorList>
            <person name="Hu J."/>
            <person name="Maamar S.B."/>
            <person name="Glawe A.J."/>
            <person name="Gottel N."/>
            <person name="Gilbert J.A."/>
            <person name="Hartmann E.M."/>
        </authorList>
    </citation>
    <scope>NUCLEOTIDE SEQUENCE [LARGE SCALE GENOMIC DNA]</scope>
    <source>
        <strain evidence="11 12">AF060A6</strain>
    </source>
</reference>
<dbReference type="PANTHER" id="PTHR42894:SF1">
    <property type="entry name" value="N-(5'-PHOSPHORIBOSYL)ANTHRANILATE ISOMERASE"/>
    <property type="match status" value="1"/>
</dbReference>
<dbReference type="InterPro" id="IPR013785">
    <property type="entry name" value="Aldolase_TIM"/>
</dbReference>
<evidence type="ECO:0000313" key="11">
    <source>
        <dbReference type="EMBL" id="THE15093.1"/>
    </source>
</evidence>